<evidence type="ECO:0000313" key="1">
    <source>
        <dbReference type="EMBL" id="KAA8495963.1"/>
    </source>
</evidence>
<protein>
    <submittedName>
        <fullName evidence="1">Uncharacterized protein</fullName>
    </submittedName>
</protein>
<dbReference type="AlphaFoldDB" id="A0A5J4YZB1"/>
<comment type="caution">
    <text evidence="1">The sequence shown here is derived from an EMBL/GenBank/DDBJ whole genome shotgun (WGS) entry which is preliminary data.</text>
</comment>
<organism evidence="1 2">
    <name type="scientific">Porphyridium purpureum</name>
    <name type="common">Red alga</name>
    <name type="synonym">Porphyridium cruentum</name>
    <dbReference type="NCBI Taxonomy" id="35688"/>
    <lineage>
        <taxon>Eukaryota</taxon>
        <taxon>Rhodophyta</taxon>
        <taxon>Bangiophyceae</taxon>
        <taxon>Porphyridiales</taxon>
        <taxon>Porphyridiaceae</taxon>
        <taxon>Porphyridium</taxon>
    </lineage>
</organism>
<evidence type="ECO:0000313" key="2">
    <source>
        <dbReference type="Proteomes" id="UP000324585"/>
    </source>
</evidence>
<dbReference type="Proteomes" id="UP000324585">
    <property type="component" value="Unassembled WGS sequence"/>
</dbReference>
<sequence length="684" mass="78197">MAFGCVYAALARQQDCSAVRWRDRNAWLHTRRARNAHICRCLVLRLARQRQVFSGEQQQLYRQSRLGLNEWSEPRKKGQFSDEPWLERMASLRSQSRADRTHGDATYIATFFAQVYDSIGLHGYNTQRAEALLRLLLMFARKNTYQMDATRRYLLNSDFLEKYLQLWEDIVLEHESKVFTVETSETPSLIEKAECIGVITLCSVLHSFAAMDVFPGRKFIRLWCILYELQPDRASPRSLSTAFWCLARFGTVPSFELTTILNNSLAVYGDEFSATELANVVWSVSRLLVRPRTPPSENVSLSDSSDVLDWQAFLSAMESCHCAYSFSPIELQNILYGVTRLIDNGQAQFLMSNEDTCQRLWDLWWSAWLKMLGQTRRKSTKGGAASDGVQGPSLSVTLGAVTRLACHVRIQEDQVRNLHVHLHNCRHSVPLRQSEFVLGFLATFKHVPDLDPRVQAYFVRRVSRYCRATVGSDDISYVSLEQGPATPSNNMMGDYPFLCTVQKCIELETADFDVDARHAALSKILKLNCARLGPDAIVKSIWVLYLLLQKARSQRLDETRLLPLQETTAAWLRSWMRRLEEIAPQLSSSDFAGCVLALCNVHRKLQVESSAAARFPGKEVVRRVTALLQERLAAVESEEKELYDQVRHSDEAVGGQRPYMEVYACTEQHLQLISRAMDLLRDRR</sequence>
<dbReference type="EMBL" id="VRMN01000003">
    <property type="protein sequence ID" value="KAA8495963.1"/>
    <property type="molecule type" value="Genomic_DNA"/>
</dbReference>
<gene>
    <name evidence="1" type="ORF">FVE85_2118</name>
</gene>
<name>A0A5J4YZB1_PORPP</name>
<keyword evidence="2" id="KW-1185">Reference proteome</keyword>
<proteinExistence type="predicted"/>
<reference evidence="2" key="1">
    <citation type="journal article" date="2019" name="Nat. Commun.">
        <title>Expansion of phycobilisome linker gene families in mesophilic red algae.</title>
        <authorList>
            <person name="Lee J."/>
            <person name="Kim D."/>
            <person name="Bhattacharya D."/>
            <person name="Yoon H.S."/>
        </authorList>
    </citation>
    <scope>NUCLEOTIDE SEQUENCE [LARGE SCALE GENOMIC DNA]</scope>
    <source>
        <strain evidence="2">CCMP 1328</strain>
    </source>
</reference>
<accession>A0A5J4YZB1</accession>